<feature type="signal peptide" evidence="1">
    <location>
        <begin position="1"/>
        <end position="18"/>
    </location>
</feature>
<evidence type="ECO:0000256" key="1">
    <source>
        <dbReference type="SAM" id="SignalP"/>
    </source>
</evidence>
<proteinExistence type="predicted"/>
<reference evidence="2 3" key="1">
    <citation type="submission" date="2016-04" db="EMBL/GenBank/DDBJ databases">
        <title>Complete Genome Sequence of Chryseobacterium sp. IHBB 10212.</title>
        <authorList>
            <person name="Pal M."/>
            <person name="Swarnkar M.K."/>
            <person name="Kaushal K."/>
            <person name="Chhibber S."/>
            <person name="Singh A.K."/>
            <person name="Gulati A."/>
        </authorList>
    </citation>
    <scope>NUCLEOTIDE SEQUENCE [LARGE SCALE GENOMIC DNA]</scope>
    <source>
        <strain evidence="2 3">IHBB 10212</strain>
    </source>
</reference>
<dbReference type="Proteomes" id="UP000077824">
    <property type="component" value="Chromosome"/>
</dbReference>
<dbReference type="RefSeq" id="WP_066754962.1">
    <property type="nucleotide sequence ID" value="NZ_CP015199.1"/>
</dbReference>
<dbReference type="EMBL" id="CP015199">
    <property type="protein sequence ID" value="ANF51210.1"/>
    <property type="molecule type" value="Genomic_DNA"/>
</dbReference>
<dbReference type="SUPFAM" id="SSF49842">
    <property type="entry name" value="TNF-like"/>
    <property type="match status" value="1"/>
</dbReference>
<organism evidence="2 3">
    <name type="scientific">Chryseobacterium glaciei</name>
    <dbReference type="NCBI Taxonomy" id="1685010"/>
    <lineage>
        <taxon>Bacteria</taxon>
        <taxon>Pseudomonadati</taxon>
        <taxon>Bacteroidota</taxon>
        <taxon>Flavobacteriia</taxon>
        <taxon>Flavobacteriales</taxon>
        <taxon>Weeksellaceae</taxon>
        <taxon>Chryseobacterium group</taxon>
        <taxon>Chryseobacterium</taxon>
    </lineage>
</organism>
<dbReference type="STRING" id="1685010.A0O34_12125"/>
<keyword evidence="3" id="KW-1185">Reference proteome</keyword>
<evidence type="ECO:0000313" key="3">
    <source>
        <dbReference type="Proteomes" id="UP000077824"/>
    </source>
</evidence>
<keyword evidence="1" id="KW-0732">Signal</keyword>
<accession>A0A172XWG6</accession>
<dbReference type="OrthoDB" id="1247601at2"/>
<name>A0A172XWG6_9FLAO</name>
<protein>
    <recommendedName>
        <fullName evidence="4">C1q domain-containing protein</fullName>
    </recommendedName>
</protein>
<dbReference type="Gene3D" id="2.60.120.40">
    <property type="match status" value="1"/>
</dbReference>
<gene>
    <name evidence="2" type="ORF">A0O34_12125</name>
</gene>
<evidence type="ECO:0008006" key="4">
    <source>
        <dbReference type="Google" id="ProtNLM"/>
    </source>
</evidence>
<feature type="chain" id="PRO_5008003886" description="C1q domain-containing protein" evidence="1">
    <location>
        <begin position="19"/>
        <end position="290"/>
    </location>
</feature>
<dbReference type="KEGG" id="chh:A0O34_12125"/>
<dbReference type="AlphaFoldDB" id="A0A172XWG6"/>
<sequence>MKKRLLVILLCVSSFHYAQVGINTTNPQGVFHIDGSKDNPTTGVPSVVQQSNDFSVIGSSGLGTGTITVGIGTTAPTQSLDIANGNLRIRNINNSVGISSDKLLVADPNGIIKVAGGDSFSASDSGNRMLNAVGGIDMNAANDWNDNEFTTLKLDESYDPQNAYDPTTGVYTVPKDGLYFLYGVCGFTTPGSGSGTFDGTSGDAFTALYVDTGRVATTNTVIHRGNKNPSVTMPPNSNLYFLTSNATIWLKVGQKVSLQFLTYGTNNMVGNLSDLKISRISSRLIINKLL</sequence>
<evidence type="ECO:0000313" key="2">
    <source>
        <dbReference type="EMBL" id="ANF51210.1"/>
    </source>
</evidence>
<dbReference type="InterPro" id="IPR008983">
    <property type="entry name" value="Tumour_necrosis_fac-like_dom"/>
</dbReference>